<dbReference type="InterPro" id="IPR000515">
    <property type="entry name" value="MetI-like"/>
</dbReference>
<feature type="domain" description="ABC transmembrane type-1" evidence="5">
    <location>
        <begin position="1"/>
        <end position="32"/>
    </location>
</feature>
<evidence type="ECO:0000259" key="5">
    <source>
        <dbReference type="PROSITE" id="PS50928"/>
    </source>
</evidence>
<dbReference type="AlphaFoldDB" id="X1BIP8"/>
<evidence type="ECO:0000256" key="2">
    <source>
        <dbReference type="ARBA" id="ARBA00022692"/>
    </source>
</evidence>
<dbReference type="GO" id="GO:0055085">
    <property type="term" value="P:transmembrane transport"/>
    <property type="evidence" value="ECO:0007669"/>
    <property type="project" value="InterPro"/>
</dbReference>
<name>X1BIP8_9ZZZZ</name>
<keyword evidence="3" id="KW-1133">Transmembrane helix</keyword>
<comment type="caution">
    <text evidence="6">The sequence shown here is derived from an EMBL/GenBank/DDBJ whole genome shotgun (WGS) entry which is preliminary data.</text>
</comment>
<protein>
    <recommendedName>
        <fullName evidence="5">ABC transmembrane type-1 domain-containing protein</fullName>
    </recommendedName>
</protein>
<evidence type="ECO:0000256" key="3">
    <source>
        <dbReference type="ARBA" id="ARBA00022989"/>
    </source>
</evidence>
<keyword evidence="2" id="KW-0812">Transmembrane</keyword>
<dbReference type="EMBL" id="BART01000406">
    <property type="protein sequence ID" value="GAG71926.1"/>
    <property type="molecule type" value="Genomic_DNA"/>
</dbReference>
<evidence type="ECO:0000256" key="4">
    <source>
        <dbReference type="ARBA" id="ARBA00023136"/>
    </source>
</evidence>
<feature type="non-terminal residue" evidence="6">
    <location>
        <position position="1"/>
    </location>
</feature>
<proteinExistence type="predicted"/>
<sequence>VLSVKEEVYITAAKSIGMSDFRIFRVHLLPNI</sequence>
<dbReference type="GO" id="GO:0016020">
    <property type="term" value="C:membrane"/>
    <property type="evidence" value="ECO:0007669"/>
    <property type="project" value="UniProtKB-SubCell"/>
</dbReference>
<comment type="subcellular location">
    <subcellularLocation>
        <location evidence="1">Membrane</location>
        <topology evidence="1">Multi-pass membrane protein</topology>
    </subcellularLocation>
</comment>
<dbReference type="PROSITE" id="PS50928">
    <property type="entry name" value="ABC_TM1"/>
    <property type="match status" value="1"/>
</dbReference>
<accession>X1BIP8</accession>
<evidence type="ECO:0000313" key="6">
    <source>
        <dbReference type="EMBL" id="GAG71926.1"/>
    </source>
</evidence>
<organism evidence="6">
    <name type="scientific">marine sediment metagenome</name>
    <dbReference type="NCBI Taxonomy" id="412755"/>
    <lineage>
        <taxon>unclassified sequences</taxon>
        <taxon>metagenomes</taxon>
        <taxon>ecological metagenomes</taxon>
    </lineage>
</organism>
<keyword evidence="4" id="KW-0472">Membrane</keyword>
<reference evidence="6" key="1">
    <citation type="journal article" date="2014" name="Front. Microbiol.">
        <title>High frequency of phylogenetically diverse reductive dehalogenase-homologous genes in deep subseafloor sedimentary metagenomes.</title>
        <authorList>
            <person name="Kawai M."/>
            <person name="Futagami T."/>
            <person name="Toyoda A."/>
            <person name="Takaki Y."/>
            <person name="Nishi S."/>
            <person name="Hori S."/>
            <person name="Arai W."/>
            <person name="Tsubouchi T."/>
            <person name="Morono Y."/>
            <person name="Uchiyama I."/>
            <person name="Ito T."/>
            <person name="Fujiyama A."/>
            <person name="Inagaki F."/>
            <person name="Takami H."/>
        </authorList>
    </citation>
    <scope>NUCLEOTIDE SEQUENCE</scope>
    <source>
        <strain evidence="6">Expedition CK06-06</strain>
    </source>
</reference>
<gene>
    <name evidence="6" type="ORF">S01H4_01993</name>
</gene>
<evidence type="ECO:0000256" key="1">
    <source>
        <dbReference type="ARBA" id="ARBA00004141"/>
    </source>
</evidence>